<dbReference type="PANTHER" id="PTHR31286:SF153">
    <property type="entry name" value="DUF4283 DOMAIN PROTEIN"/>
    <property type="match status" value="1"/>
</dbReference>
<dbReference type="InterPro" id="IPR040256">
    <property type="entry name" value="At4g02000-like"/>
</dbReference>
<evidence type="ECO:0000313" key="3">
    <source>
        <dbReference type="Proteomes" id="UP000596661"/>
    </source>
</evidence>
<dbReference type="Pfam" id="PF14392">
    <property type="entry name" value="zf-CCHC_4"/>
    <property type="match status" value="1"/>
</dbReference>
<name>A0A803P4M6_CANSA</name>
<proteinExistence type="predicted"/>
<reference evidence="2" key="1">
    <citation type="submission" date="2018-11" db="EMBL/GenBank/DDBJ databases">
        <authorList>
            <person name="Grassa J C."/>
        </authorList>
    </citation>
    <scope>NUCLEOTIDE SEQUENCE [LARGE SCALE GENOMIC DNA]</scope>
</reference>
<sequence>MDESMRRNYGNISLAEDEEEEGLLFDNVGIDTPEFDFRWCLVGRFLTDRSLDFMAMQHKNGFVVETWKRHDCEGVQLHGLKTGFMSEIVVKQLGNYIGTFVESDMNNFMGLWRDYLRVRVTIQVDQPLKRKKKLQVKNEPDCYAHFKYEDLSAFCFICCILGHSEKFCDVIFTTPPHLITKNYSFEMKAEPRRRRQHSIGAKWLREGRAVGSSSSGSQCERDKSVVNNYNGEQLMDDLMSYVNQLRDNGIRSPLIIDGSKANMHNVANGGEVRVDRYGAIGPLIYMGEGTRYTDMGGDKVGQSFSFSKLFENAWLKDPLCYEIVKSCWNDDNNNDIFAKINSCAIALAAWGKEITGNFNKRIKKCRAELKLLKNKRDELSVSKYSDVKKNLFTILDQKEAFWKQRSMQFWLKGGDQNSKYFHRAASNRRIHNRITKLRNNNGDWVEWGHGLEEVIVQYYNSLFLDSGADFDEVIECIQTRVSDHMNEELNQQVSEEEGCRVRWGGTSQQFWDISRIRKGVRWRVGDGLSISVLGEPWLPDEENPMVMSSHPGLEGAIVNNLFREEGGGWDMEILEDMFDERDRNLITKCLYKAIWNVRNETVWKKKKVSALDIVASAKNYLNQWRDAQNFQIETPCPDLQKGHGAEHWTCPPVNSVKINIERYLKLRLGREWELLP</sequence>
<dbReference type="EnsemblPlants" id="evm.model.03.1272">
    <property type="protein sequence ID" value="cds.evm.model.03.1272"/>
    <property type="gene ID" value="evm.TU.03.1272"/>
</dbReference>
<accession>A0A803P4M6</accession>
<dbReference type="InterPro" id="IPR025836">
    <property type="entry name" value="Zn_knuckle_CX2CX4HX4C"/>
</dbReference>
<protein>
    <recommendedName>
        <fullName evidence="1">Zinc knuckle CX2CX4HX4C domain-containing protein</fullName>
    </recommendedName>
</protein>
<dbReference type="OMA" id="NCESMID"/>
<dbReference type="EMBL" id="UZAU01000290">
    <property type="status" value="NOT_ANNOTATED_CDS"/>
    <property type="molecule type" value="Genomic_DNA"/>
</dbReference>
<dbReference type="AlphaFoldDB" id="A0A803P4M6"/>
<organism evidence="2 3">
    <name type="scientific">Cannabis sativa</name>
    <name type="common">Hemp</name>
    <name type="synonym">Marijuana</name>
    <dbReference type="NCBI Taxonomy" id="3483"/>
    <lineage>
        <taxon>Eukaryota</taxon>
        <taxon>Viridiplantae</taxon>
        <taxon>Streptophyta</taxon>
        <taxon>Embryophyta</taxon>
        <taxon>Tracheophyta</taxon>
        <taxon>Spermatophyta</taxon>
        <taxon>Magnoliopsida</taxon>
        <taxon>eudicotyledons</taxon>
        <taxon>Gunneridae</taxon>
        <taxon>Pentapetalae</taxon>
        <taxon>rosids</taxon>
        <taxon>fabids</taxon>
        <taxon>Rosales</taxon>
        <taxon>Cannabaceae</taxon>
        <taxon>Cannabis</taxon>
    </lineage>
</organism>
<dbReference type="Gramene" id="evm.model.03.1272">
    <property type="protein sequence ID" value="cds.evm.model.03.1272"/>
    <property type="gene ID" value="evm.TU.03.1272"/>
</dbReference>
<dbReference type="PANTHER" id="PTHR31286">
    <property type="entry name" value="GLYCINE-RICH CELL WALL STRUCTURAL PROTEIN 1.8-LIKE"/>
    <property type="match status" value="1"/>
</dbReference>
<reference evidence="2" key="2">
    <citation type="submission" date="2021-03" db="UniProtKB">
        <authorList>
            <consortium name="EnsemblPlants"/>
        </authorList>
    </citation>
    <scope>IDENTIFICATION</scope>
</reference>
<keyword evidence="3" id="KW-1185">Reference proteome</keyword>
<evidence type="ECO:0000313" key="2">
    <source>
        <dbReference type="EnsemblPlants" id="cds.evm.model.03.1272"/>
    </source>
</evidence>
<feature type="domain" description="Zinc knuckle CX2CX4HX4C" evidence="1">
    <location>
        <begin position="124"/>
        <end position="169"/>
    </location>
</feature>
<evidence type="ECO:0000259" key="1">
    <source>
        <dbReference type="Pfam" id="PF14392"/>
    </source>
</evidence>
<dbReference type="Proteomes" id="UP000596661">
    <property type="component" value="Chromosome 3"/>
</dbReference>